<accession>G2RHA4</accession>
<dbReference type="HOGENOM" id="CLU_1714577_0_0_1"/>
<sequence>MEPHQSTGNDAMDPHNGREESQAYSSSPVFFPTPNNKIRPTSDEEIAADVSNLQPPESTETPRPNSTPISNKDAEMEAAREVTLEMLHDLGGDDFGAFFFLGLFAIFLVSAVGFFLLSWSWITAIIGVFIGFVVVSPTCPLVLTVFPPFPIDL</sequence>
<evidence type="ECO:0008006" key="5">
    <source>
        <dbReference type="Google" id="ProtNLM"/>
    </source>
</evidence>
<feature type="transmembrane region" description="Helical" evidence="2">
    <location>
        <begin position="95"/>
        <end position="117"/>
    </location>
</feature>
<dbReference type="EMBL" id="CP003014">
    <property type="protein sequence ID" value="AEO71216.1"/>
    <property type="molecule type" value="Genomic_DNA"/>
</dbReference>
<evidence type="ECO:0000313" key="4">
    <source>
        <dbReference type="Proteomes" id="UP000008181"/>
    </source>
</evidence>
<feature type="compositionally biased region" description="Polar residues" evidence="1">
    <location>
        <begin position="51"/>
        <end position="70"/>
    </location>
</feature>
<feature type="region of interest" description="Disordered" evidence="1">
    <location>
        <begin position="1"/>
        <end position="74"/>
    </location>
</feature>
<evidence type="ECO:0000256" key="1">
    <source>
        <dbReference type="SAM" id="MobiDB-lite"/>
    </source>
</evidence>
<protein>
    <recommendedName>
        <fullName evidence="5">Transmembrane protein</fullName>
    </recommendedName>
</protein>
<keyword evidence="2" id="KW-0812">Transmembrane</keyword>
<feature type="compositionally biased region" description="Polar residues" evidence="1">
    <location>
        <begin position="22"/>
        <end position="39"/>
    </location>
</feature>
<name>G2RHA4_THETT</name>
<dbReference type="Proteomes" id="UP000008181">
    <property type="component" value="Chromosome 6"/>
</dbReference>
<feature type="transmembrane region" description="Helical" evidence="2">
    <location>
        <begin position="124"/>
        <end position="146"/>
    </location>
</feature>
<evidence type="ECO:0000313" key="3">
    <source>
        <dbReference type="EMBL" id="AEO71216.1"/>
    </source>
</evidence>
<dbReference type="GeneID" id="11521983"/>
<evidence type="ECO:0000256" key="2">
    <source>
        <dbReference type="SAM" id="Phobius"/>
    </source>
</evidence>
<keyword evidence="2" id="KW-1133">Transmembrane helix</keyword>
<dbReference type="RefSeq" id="XP_003657552.1">
    <property type="nucleotide sequence ID" value="XM_003657504.1"/>
</dbReference>
<keyword evidence="4" id="KW-1185">Reference proteome</keyword>
<gene>
    <name evidence="3" type="ORF">THITE_2123386</name>
</gene>
<dbReference type="KEGG" id="ttt:THITE_2123386"/>
<proteinExistence type="predicted"/>
<organism evidence="3 4">
    <name type="scientific">Thermothielavioides terrestris (strain ATCC 38088 / NRRL 8126)</name>
    <name type="common">Thielavia terrestris</name>
    <dbReference type="NCBI Taxonomy" id="578455"/>
    <lineage>
        <taxon>Eukaryota</taxon>
        <taxon>Fungi</taxon>
        <taxon>Dikarya</taxon>
        <taxon>Ascomycota</taxon>
        <taxon>Pezizomycotina</taxon>
        <taxon>Sordariomycetes</taxon>
        <taxon>Sordariomycetidae</taxon>
        <taxon>Sordariales</taxon>
        <taxon>Chaetomiaceae</taxon>
        <taxon>Thermothielavioides</taxon>
        <taxon>Thermothielavioides terrestris</taxon>
    </lineage>
</organism>
<dbReference type="AlphaFoldDB" id="G2RHA4"/>
<feature type="compositionally biased region" description="Basic and acidic residues" evidence="1">
    <location>
        <begin position="12"/>
        <end position="21"/>
    </location>
</feature>
<keyword evidence="2" id="KW-0472">Membrane</keyword>
<reference evidence="3 4" key="1">
    <citation type="journal article" date="2011" name="Nat. Biotechnol.">
        <title>Comparative genomic analysis of the thermophilic biomass-degrading fungi Myceliophthora thermophila and Thielavia terrestris.</title>
        <authorList>
            <person name="Berka R.M."/>
            <person name="Grigoriev I.V."/>
            <person name="Otillar R."/>
            <person name="Salamov A."/>
            <person name="Grimwood J."/>
            <person name="Reid I."/>
            <person name="Ishmael N."/>
            <person name="John T."/>
            <person name="Darmond C."/>
            <person name="Moisan M.-C."/>
            <person name="Henrissat B."/>
            <person name="Coutinho P.M."/>
            <person name="Lombard V."/>
            <person name="Natvig D.O."/>
            <person name="Lindquist E."/>
            <person name="Schmutz J."/>
            <person name="Lucas S."/>
            <person name="Harris P."/>
            <person name="Powlowski J."/>
            <person name="Bellemare A."/>
            <person name="Taylor D."/>
            <person name="Butler G."/>
            <person name="de Vries R.P."/>
            <person name="Allijn I.E."/>
            <person name="van den Brink J."/>
            <person name="Ushinsky S."/>
            <person name="Storms R."/>
            <person name="Powell A.J."/>
            <person name="Paulsen I.T."/>
            <person name="Elbourne L.D.H."/>
            <person name="Baker S.E."/>
            <person name="Magnuson J."/>
            <person name="LaBoissiere S."/>
            <person name="Clutterbuck A.J."/>
            <person name="Martinez D."/>
            <person name="Wogulis M."/>
            <person name="de Leon A.L."/>
            <person name="Rey M.W."/>
            <person name="Tsang A."/>
        </authorList>
    </citation>
    <scope>NUCLEOTIDE SEQUENCE [LARGE SCALE GENOMIC DNA]</scope>
    <source>
        <strain evidence="4">ATCC 38088 / NRRL 8126</strain>
    </source>
</reference>